<evidence type="ECO:0000313" key="1">
    <source>
        <dbReference type="EMBL" id="KAK6190399.1"/>
    </source>
</evidence>
<accession>A0AAN8PZQ0</accession>
<reference evidence="1 2" key="1">
    <citation type="submission" date="2024-01" db="EMBL/GenBank/DDBJ databases">
        <title>The genome of the rayed Mediterranean limpet Patella caerulea (Linnaeus, 1758).</title>
        <authorList>
            <person name="Anh-Thu Weber A."/>
            <person name="Halstead-Nussloch G."/>
        </authorList>
    </citation>
    <scope>NUCLEOTIDE SEQUENCE [LARGE SCALE GENOMIC DNA]</scope>
    <source>
        <strain evidence="1">AATW-2023a</strain>
        <tissue evidence="1">Whole specimen</tissue>
    </source>
</reference>
<dbReference type="PANTHER" id="PTHR34415">
    <property type="entry name" value="INTEGRASE CATALYTIC DOMAIN-CONTAINING PROTEIN"/>
    <property type="match status" value="1"/>
</dbReference>
<evidence type="ECO:0000313" key="2">
    <source>
        <dbReference type="Proteomes" id="UP001347796"/>
    </source>
</evidence>
<comment type="caution">
    <text evidence="1">The sequence shown here is derived from an EMBL/GenBank/DDBJ whole genome shotgun (WGS) entry which is preliminary data.</text>
</comment>
<dbReference type="AlphaFoldDB" id="A0AAN8PZQ0"/>
<name>A0AAN8PZQ0_PATCE</name>
<dbReference type="EMBL" id="JAZGQO010000002">
    <property type="protein sequence ID" value="KAK6190399.1"/>
    <property type="molecule type" value="Genomic_DNA"/>
</dbReference>
<proteinExistence type="predicted"/>
<gene>
    <name evidence="1" type="ORF">SNE40_002279</name>
</gene>
<protein>
    <submittedName>
        <fullName evidence="1">Uncharacterized protein</fullName>
    </submittedName>
</protein>
<dbReference type="Proteomes" id="UP001347796">
    <property type="component" value="Unassembled WGS sequence"/>
</dbReference>
<organism evidence="1 2">
    <name type="scientific">Patella caerulea</name>
    <name type="common">Rayed Mediterranean limpet</name>
    <dbReference type="NCBI Taxonomy" id="87958"/>
    <lineage>
        <taxon>Eukaryota</taxon>
        <taxon>Metazoa</taxon>
        <taxon>Spiralia</taxon>
        <taxon>Lophotrochozoa</taxon>
        <taxon>Mollusca</taxon>
        <taxon>Gastropoda</taxon>
        <taxon>Patellogastropoda</taxon>
        <taxon>Patelloidea</taxon>
        <taxon>Patellidae</taxon>
        <taxon>Patella</taxon>
    </lineage>
</organism>
<keyword evidence="2" id="KW-1185">Reference proteome</keyword>
<sequence length="192" mass="22024">MNFAHENETKAGGRHLNTRALSFEDIQRIVTFLINFAEQHALVLLGRVPGFKRDDVKLLPSSETKASIWRKYSKTTKDEGHTAAGVTTFKSIWKSLCFHIVKTKPMSDLCFECQKNNYAVYKSANLSDSDKSSRLKKQEIHLMTVTRERSVYQEEMESSSKETVRSLGINELGQNKPCSREMHMHYSLDFAQ</sequence>
<dbReference type="PANTHER" id="PTHR34415:SF1">
    <property type="entry name" value="INTEGRASE CATALYTIC DOMAIN-CONTAINING PROTEIN"/>
    <property type="match status" value="1"/>
</dbReference>